<protein>
    <submittedName>
        <fullName evidence="1">Uncharacterized protein</fullName>
    </submittedName>
</protein>
<dbReference type="RefSeq" id="WP_039106300.1">
    <property type="nucleotide sequence ID" value="NZ_CP009056.1"/>
</dbReference>
<accession>A0A0A7S3P3</accession>
<dbReference type="AlphaFoldDB" id="A0A0A7S3P3"/>
<dbReference type="STRING" id="1267021.FPB0191_02311"/>
<proteinExistence type="predicted"/>
<reference evidence="1 2" key="1">
    <citation type="journal article" date="2014" name="Appl. Environ. Microbiol.">
        <title>Gut symbionts from distinct hosts exhibit genotoxic activity via divergent colibactin biosynthetic pathways.</title>
        <authorList>
            <person name="Engel P."/>
            <person name="Vizcaino M.I."/>
            <person name="Crawford J.M."/>
        </authorList>
    </citation>
    <scope>NUCLEOTIDE SEQUENCE [LARGE SCALE GENOMIC DNA]</scope>
    <source>
        <strain evidence="1 2">PEB0191</strain>
    </source>
</reference>
<dbReference type="OrthoDB" id="8664525at2"/>
<sequence>MYGLSIPKTKDKNGFGDYKSITLSEAQQTALLSHYHQSHTGKEANQVNSVMVVHFYNLSAYKDKLGDKVVADHWDKHKKRLNQPSIENFEALEKSGYQALYQYVNESSQDYYHYLIWLWGEDKQYYQVGEGAKKEALPQTLNSLFFWHNEVLPNCSGKKRSSN</sequence>
<organism evidence="1 2">
    <name type="scientific">Frischella perrara</name>
    <dbReference type="NCBI Taxonomy" id="1267021"/>
    <lineage>
        <taxon>Bacteria</taxon>
        <taxon>Pseudomonadati</taxon>
        <taxon>Pseudomonadota</taxon>
        <taxon>Gammaproteobacteria</taxon>
        <taxon>Orbales</taxon>
        <taxon>Orbaceae</taxon>
        <taxon>Frischella</taxon>
    </lineage>
</organism>
<evidence type="ECO:0000313" key="1">
    <source>
        <dbReference type="EMBL" id="AJA46114.1"/>
    </source>
</evidence>
<keyword evidence="2" id="KW-1185">Reference proteome</keyword>
<dbReference type="Proteomes" id="UP000030901">
    <property type="component" value="Chromosome"/>
</dbReference>
<gene>
    <name evidence="1" type="ORF">FPB0191_02311</name>
</gene>
<name>A0A0A7S3P3_FRIPE</name>
<dbReference type="EMBL" id="CP009056">
    <property type="protein sequence ID" value="AJA46114.1"/>
    <property type="molecule type" value="Genomic_DNA"/>
</dbReference>
<dbReference type="HOGENOM" id="CLU_1624726_0_0_6"/>
<evidence type="ECO:0000313" key="2">
    <source>
        <dbReference type="Proteomes" id="UP000030901"/>
    </source>
</evidence>
<dbReference type="KEGG" id="fpp:FPB0191_02311"/>